<dbReference type="GO" id="GO:0140096">
    <property type="term" value="F:catalytic activity, acting on a protein"/>
    <property type="evidence" value="ECO:0007669"/>
    <property type="project" value="UniProtKB-ARBA"/>
</dbReference>
<comment type="catalytic activity">
    <reaction evidence="12 13">
        <text>tRNA(Thr) + L-threonine + ATP = L-threonyl-tRNA(Thr) + AMP + diphosphate + H(+)</text>
        <dbReference type="Rhea" id="RHEA:24624"/>
        <dbReference type="Rhea" id="RHEA-COMP:9670"/>
        <dbReference type="Rhea" id="RHEA-COMP:9704"/>
        <dbReference type="ChEBI" id="CHEBI:15378"/>
        <dbReference type="ChEBI" id="CHEBI:30616"/>
        <dbReference type="ChEBI" id="CHEBI:33019"/>
        <dbReference type="ChEBI" id="CHEBI:57926"/>
        <dbReference type="ChEBI" id="CHEBI:78442"/>
        <dbReference type="ChEBI" id="CHEBI:78534"/>
        <dbReference type="ChEBI" id="CHEBI:456215"/>
        <dbReference type="EC" id="6.1.1.3"/>
    </reaction>
</comment>
<evidence type="ECO:0000256" key="8">
    <source>
        <dbReference type="ARBA" id="ARBA00022840"/>
    </source>
</evidence>
<evidence type="ECO:0000256" key="5">
    <source>
        <dbReference type="ARBA" id="ARBA00022723"/>
    </source>
</evidence>
<dbReference type="Gene3D" id="3.10.20.30">
    <property type="match status" value="1"/>
</dbReference>
<dbReference type="PRINTS" id="PR01047">
    <property type="entry name" value="TRNASYNTHTHR"/>
</dbReference>
<dbReference type="GO" id="GO:0000049">
    <property type="term" value="F:tRNA binding"/>
    <property type="evidence" value="ECO:0007669"/>
    <property type="project" value="UniProtKB-KW"/>
</dbReference>
<evidence type="ECO:0000259" key="14">
    <source>
        <dbReference type="PROSITE" id="PS50862"/>
    </source>
</evidence>
<evidence type="ECO:0000256" key="3">
    <source>
        <dbReference type="ARBA" id="ARBA00022555"/>
    </source>
</evidence>
<comment type="similarity">
    <text evidence="1 13">Belongs to the class-II aminoacyl-tRNA synthetase family.</text>
</comment>
<evidence type="ECO:0000259" key="15">
    <source>
        <dbReference type="PROSITE" id="PS51880"/>
    </source>
</evidence>
<dbReference type="InterPro" id="IPR004154">
    <property type="entry name" value="Anticodon-bd"/>
</dbReference>
<dbReference type="InterPro" id="IPR012676">
    <property type="entry name" value="TGS-like"/>
</dbReference>
<feature type="binding site" evidence="13">
    <location>
        <position position="383"/>
    </location>
    <ligand>
        <name>Zn(2+)</name>
        <dbReference type="ChEBI" id="CHEBI:29105"/>
        <note>catalytic</note>
    </ligand>
</feature>
<dbReference type="HAMAP" id="MF_00184">
    <property type="entry name" value="Thr_tRNA_synth"/>
    <property type="match status" value="1"/>
</dbReference>
<dbReference type="Pfam" id="PF02824">
    <property type="entry name" value="TGS"/>
    <property type="match status" value="1"/>
</dbReference>
<proteinExistence type="inferred from homology"/>
<dbReference type="GO" id="GO:0004829">
    <property type="term" value="F:threonine-tRNA ligase activity"/>
    <property type="evidence" value="ECO:0007669"/>
    <property type="project" value="UniProtKB-UniRule"/>
</dbReference>
<dbReference type="Proteomes" id="UP000823842">
    <property type="component" value="Unassembled WGS sequence"/>
</dbReference>
<keyword evidence="8 13" id="KW-0067">ATP-binding</keyword>
<keyword evidence="3 13" id="KW-0820">tRNA-binding</keyword>
<dbReference type="FunFam" id="3.40.50.800:FF:000001">
    <property type="entry name" value="Threonine--tRNA ligase"/>
    <property type="match status" value="1"/>
</dbReference>
<evidence type="ECO:0000256" key="13">
    <source>
        <dbReference type="HAMAP-Rule" id="MF_00184"/>
    </source>
</evidence>
<dbReference type="InterPro" id="IPR036621">
    <property type="entry name" value="Anticodon-bd_dom_sf"/>
</dbReference>
<dbReference type="GO" id="GO:0016740">
    <property type="term" value="F:transferase activity"/>
    <property type="evidence" value="ECO:0007669"/>
    <property type="project" value="UniProtKB-ARBA"/>
</dbReference>
<evidence type="ECO:0000256" key="6">
    <source>
        <dbReference type="ARBA" id="ARBA00022741"/>
    </source>
</evidence>
<gene>
    <name evidence="13 16" type="primary">thrS</name>
    <name evidence="16" type="ORF">IAA06_00640</name>
</gene>
<keyword evidence="10 13" id="KW-0648">Protein biosynthesis</keyword>
<evidence type="ECO:0000313" key="16">
    <source>
        <dbReference type="EMBL" id="HJB27289.1"/>
    </source>
</evidence>
<sequence>MIITLKDGSKKEYAEPKSVIDIASDISEGLARVACAGEVDGEVVDLRTVVDKDCELNILTFDSEGGQGAFRHTTSHIMAQAIKRLYPDVKLAIGPSIADGFYYDVDSDTPFTAEDLEKIEGEMKKIVKEALPITRFTKPRQEAIDYFKEKNEPYKVELIEDLPEDAEISFYQQGEFVDLCAGPHLMTTKPVKAFKLTSLAGAYWRGNEKNKMLTRIYGTSYTKKADLEEYLTRMEEAKKRDHRKLGKELGLFMMREEGPGFPFFLPKGMVLKNTLLDYWREIHNKAGYVEISTPIMLSRHLWETSGHWDHYKENMYTTVIDETDFAIKPMNCPGGILVYQSEPRSYRDLPIRMGELGLVHRHEKSGQLHGLMRVRCFTQDDAHIFMMPEQIRDEIKGVAKLIDEVYQLFGFKYHVELSTRPEDSMGSDEDWEMATDALRGALEDLGLPYVVNEGDGAFYGPKIDFHLEDSIGRTWQCGTIQLDFQLPLRFNCEYIGADGEKHRPIMIHRVAFGSIERFIGILIEHFAGAFPTWLAPVQVKVLPISDKHMEYGKKVLETLKEAGIRAEIDTRAEKIGYKIREARLQKIPYMLIVGAKEEEEGKVSVRSRFAGDEGAKDLGAFIESIKEEIKARVMRETEVVEEK</sequence>
<dbReference type="SUPFAM" id="SSF55186">
    <property type="entry name" value="ThrRS/AlaRS common domain"/>
    <property type="match status" value="1"/>
</dbReference>
<evidence type="ECO:0000313" key="17">
    <source>
        <dbReference type="Proteomes" id="UP000823842"/>
    </source>
</evidence>
<feature type="binding site" evidence="13">
    <location>
        <position position="508"/>
    </location>
    <ligand>
        <name>Zn(2+)</name>
        <dbReference type="ChEBI" id="CHEBI:29105"/>
        <note>catalytic</note>
    </ligand>
</feature>
<keyword evidence="11 13" id="KW-0030">Aminoacyl-tRNA synthetase</keyword>
<feature type="domain" description="Aminoacyl-transfer RNA synthetases class-II family profile" evidence="14">
    <location>
        <begin position="266"/>
        <end position="531"/>
    </location>
</feature>
<dbReference type="FunFam" id="3.30.54.20:FF:000002">
    <property type="entry name" value="Threonine--tRNA ligase"/>
    <property type="match status" value="1"/>
</dbReference>
<evidence type="ECO:0000256" key="9">
    <source>
        <dbReference type="ARBA" id="ARBA00022884"/>
    </source>
</evidence>
<keyword evidence="2 13" id="KW-0963">Cytoplasm</keyword>
<dbReference type="InterPro" id="IPR006195">
    <property type="entry name" value="aa-tRNA-synth_II"/>
</dbReference>
<dbReference type="NCBIfam" id="TIGR00418">
    <property type="entry name" value="thrS"/>
    <property type="match status" value="1"/>
</dbReference>
<dbReference type="PANTHER" id="PTHR11451:SF44">
    <property type="entry name" value="THREONINE--TRNA LIGASE, CHLOROPLASTIC_MITOCHONDRIAL 2"/>
    <property type="match status" value="1"/>
</dbReference>
<dbReference type="Gene3D" id="3.30.980.10">
    <property type="entry name" value="Threonyl-trna Synthetase, Chain A, domain 2"/>
    <property type="match status" value="1"/>
</dbReference>
<evidence type="ECO:0000256" key="2">
    <source>
        <dbReference type="ARBA" id="ARBA00022490"/>
    </source>
</evidence>
<dbReference type="GO" id="GO:0046872">
    <property type="term" value="F:metal ion binding"/>
    <property type="evidence" value="ECO:0007669"/>
    <property type="project" value="UniProtKB-KW"/>
</dbReference>
<comment type="caution">
    <text evidence="13">Lacks conserved residue(s) required for the propagation of feature annotation.</text>
</comment>
<dbReference type="EC" id="6.1.1.3" evidence="13"/>
<dbReference type="PANTHER" id="PTHR11451">
    <property type="entry name" value="THREONINE-TRNA LIGASE"/>
    <property type="match status" value="1"/>
</dbReference>
<keyword evidence="4 13" id="KW-0436">Ligase</keyword>
<evidence type="ECO:0000256" key="7">
    <source>
        <dbReference type="ARBA" id="ARBA00022833"/>
    </source>
</evidence>
<comment type="subunit">
    <text evidence="13">Homodimer.</text>
</comment>
<dbReference type="FunFam" id="3.30.930.10:FF:000002">
    <property type="entry name" value="Threonine--tRNA ligase"/>
    <property type="match status" value="1"/>
</dbReference>
<evidence type="ECO:0000256" key="11">
    <source>
        <dbReference type="ARBA" id="ARBA00023146"/>
    </source>
</evidence>
<dbReference type="AlphaFoldDB" id="A0A9D2LQ50"/>
<dbReference type="EMBL" id="DWYZ01000017">
    <property type="protein sequence ID" value="HJB27289.1"/>
    <property type="molecule type" value="Genomic_DNA"/>
</dbReference>
<dbReference type="SUPFAM" id="SSF52954">
    <property type="entry name" value="Class II aaRS ABD-related"/>
    <property type="match status" value="1"/>
</dbReference>
<keyword evidence="9 13" id="KW-0694">RNA-binding</keyword>
<dbReference type="InterPro" id="IPR002314">
    <property type="entry name" value="aa-tRNA-synt_IIb"/>
</dbReference>
<dbReference type="GO" id="GO:0006435">
    <property type="term" value="P:threonyl-tRNA aminoacylation"/>
    <property type="evidence" value="ECO:0007669"/>
    <property type="project" value="UniProtKB-UniRule"/>
</dbReference>
<dbReference type="InterPro" id="IPR012947">
    <property type="entry name" value="tRNA_SAD"/>
</dbReference>
<dbReference type="InterPro" id="IPR045864">
    <property type="entry name" value="aa-tRNA-synth_II/BPL/LPL"/>
</dbReference>
<reference evidence="16" key="1">
    <citation type="journal article" date="2021" name="PeerJ">
        <title>Extensive microbial diversity within the chicken gut microbiome revealed by metagenomics and culture.</title>
        <authorList>
            <person name="Gilroy R."/>
            <person name="Ravi A."/>
            <person name="Getino M."/>
            <person name="Pursley I."/>
            <person name="Horton D.L."/>
            <person name="Alikhan N.F."/>
            <person name="Baker D."/>
            <person name="Gharbi K."/>
            <person name="Hall N."/>
            <person name="Watson M."/>
            <person name="Adriaenssens E.M."/>
            <person name="Foster-Nyarko E."/>
            <person name="Jarju S."/>
            <person name="Secka A."/>
            <person name="Antonio M."/>
            <person name="Oren A."/>
            <person name="Chaudhuri R.R."/>
            <person name="La Ragione R."/>
            <person name="Hildebrand F."/>
            <person name="Pallen M.J."/>
        </authorList>
    </citation>
    <scope>NUCLEOTIDE SEQUENCE</scope>
    <source>
        <strain evidence="16">ChiSjej1B19-5720</strain>
    </source>
</reference>
<evidence type="ECO:0000256" key="4">
    <source>
        <dbReference type="ARBA" id="ARBA00022598"/>
    </source>
</evidence>
<reference evidence="16" key="2">
    <citation type="submission" date="2021-04" db="EMBL/GenBank/DDBJ databases">
        <authorList>
            <person name="Gilroy R."/>
        </authorList>
    </citation>
    <scope>NUCLEOTIDE SEQUENCE</scope>
    <source>
        <strain evidence="16">ChiSjej1B19-5720</strain>
    </source>
</reference>
<dbReference type="Gene3D" id="3.30.930.10">
    <property type="entry name" value="Bira Bifunctional Protein, Domain 2"/>
    <property type="match status" value="1"/>
</dbReference>
<dbReference type="InterPro" id="IPR047246">
    <property type="entry name" value="ThrRS_anticodon"/>
</dbReference>
<dbReference type="FunFam" id="3.30.980.10:FF:000005">
    <property type="entry name" value="Threonyl-tRNA synthetase, mitochondrial"/>
    <property type="match status" value="1"/>
</dbReference>
<dbReference type="Pfam" id="PF03129">
    <property type="entry name" value="HGTP_anticodon"/>
    <property type="match status" value="1"/>
</dbReference>
<dbReference type="GO" id="GO:0005524">
    <property type="term" value="F:ATP binding"/>
    <property type="evidence" value="ECO:0007669"/>
    <property type="project" value="UniProtKB-UniRule"/>
</dbReference>
<dbReference type="Gene3D" id="3.40.50.800">
    <property type="entry name" value="Anticodon-binding domain"/>
    <property type="match status" value="1"/>
</dbReference>
<accession>A0A9D2LQ50</accession>
<dbReference type="InterPro" id="IPR004095">
    <property type="entry name" value="TGS"/>
</dbReference>
<feature type="binding site" evidence="13">
    <location>
        <position position="332"/>
    </location>
    <ligand>
        <name>Zn(2+)</name>
        <dbReference type="ChEBI" id="CHEBI:29105"/>
        <note>catalytic</note>
    </ligand>
</feature>
<keyword evidence="7 13" id="KW-0862">Zinc</keyword>
<dbReference type="CDD" id="cd00771">
    <property type="entry name" value="ThrRS_core"/>
    <property type="match status" value="1"/>
</dbReference>
<dbReference type="Gene3D" id="3.30.54.20">
    <property type="match status" value="1"/>
</dbReference>
<dbReference type="PROSITE" id="PS51880">
    <property type="entry name" value="TGS"/>
    <property type="match status" value="1"/>
</dbReference>
<dbReference type="SUPFAM" id="SSF55681">
    <property type="entry name" value="Class II aaRS and biotin synthetases"/>
    <property type="match status" value="1"/>
</dbReference>
<evidence type="ECO:0000256" key="12">
    <source>
        <dbReference type="ARBA" id="ARBA00049515"/>
    </source>
</evidence>
<dbReference type="SMART" id="SM00863">
    <property type="entry name" value="tRNA_SAD"/>
    <property type="match status" value="1"/>
</dbReference>
<dbReference type="PROSITE" id="PS50862">
    <property type="entry name" value="AA_TRNA_LIGASE_II"/>
    <property type="match status" value="1"/>
</dbReference>
<dbReference type="InterPro" id="IPR002320">
    <property type="entry name" value="Thr-tRNA-ligase_IIa"/>
</dbReference>
<comment type="subcellular location">
    <subcellularLocation>
        <location evidence="13">Cytoplasm</location>
    </subcellularLocation>
</comment>
<dbReference type="Pfam" id="PF07973">
    <property type="entry name" value="tRNA_SAD"/>
    <property type="match status" value="1"/>
</dbReference>
<keyword evidence="5 13" id="KW-0479">Metal-binding</keyword>
<keyword evidence="6 13" id="KW-0547">Nucleotide-binding</keyword>
<dbReference type="CDD" id="cd01667">
    <property type="entry name" value="TGS_ThrRS"/>
    <property type="match status" value="1"/>
</dbReference>
<dbReference type="CDD" id="cd00860">
    <property type="entry name" value="ThrRS_anticodon"/>
    <property type="match status" value="1"/>
</dbReference>
<dbReference type="InterPro" id="IPR033728">
    <property type="entry name" value="ThrRS_core"/>
</dbReference>
<dbReference type="GO" id="GO:0005737">
    <property type="term" value="C:cytoplasm"/>
    <property type="evidence" value="ECO:0007669"/>
    <property type="project" value="UniProtKB-SubCell"/>
</dbReference>
<dbReference type="SUPFAM" id="SSF81271">
    <property type="entry name" value="TGS-like"/>
    <property type="match status" value="1"/>
</dbReference>
<name>A0A9D2LQ50_9FIRM</name>
<feature type="domain" description="TGS" evidence="15">
    <location>
        <begin position="1"/>
        <end position="60"/>
    </location>
</feature>
<evidence type="ECO:0000256" key="1">
    <source>
        <dbReference type="ARBA" id="ARBA00008226"/>
    </source>
</evidence>
<dbReference type="Pfam" id="PF00587">
    <property type="entry name" value="tRNA-synt_2b"/>
    <property type="match status" value="1"/>
</dbReference>
<evidence type="ECO:0000256" key="10">
    <source>
        <dbReference type="ARBA" id="ARBA00022917"/>
    </source>
</evidence>
<organism evidence="16 17">
    <name type="scientific">Candidatus Blautia faecavium</name>
    <dbReference type="NCBI Taxonomy" id="2838487"/>
    <lineage>
        <taxon>Bacteria</taxon>
        <taxon>Bacillati</taxon>
        <taxon>Bacillota</taxon>
        <taxon>Clostridia</taxon>
        <taxon>Lachnospirales</taxon>
        <taxon>Lachnospiraceae</taxon>
        <taxon>Blautia</taxon>
    </lineage>
</organism>
<protein>
    <recommendedName>
        <fullName evidence="13">Threonine--tRNA ligase</fullName>
        <ecNumber evidence="13">6.1.1.3</ecNumber>
    </recommendedName>
    <alternativeName>
        <fullName evidence="13">Threonyl-tRNA synthetase</fullName>
        <shortName evidence="13">ThrRS</shortName>
    </alternativeName>
</protein>
<comment type="caution">
    <text evidence="16">The sequence shown here is derived from an EMBL/GenBank/DDBJ whole genome shotgun (WGS) entry which is preliminary data.</text>
</comment>
<dbReference type="InterPro" id="IPR018163">
    <property type="entry name" value="Thr/Ala-tRNA-synth_IIc_edit"/>
</dbReference>
<dbReference type="InterPro" id="IPR012675">
    <property type="entry name" value="Beta-grasp_dom_sf"/>
</dbReference>
<comment type="cofactor">
    <cofactor evidence="13">
        <name>Zn(2+)</name>
        <dbReference type="ChEBI" id="CHEBI:29105"/>
    </cofactor>
    <text evidence="13">Binds 1 zinc ion per subunit.</text>
</comment>